<dbReference type="EMBL" id="JBEDUW010000001">
    <property type="protein sequence ID" value="KAK9948643.1"/>
    <property type="molecule type" value="Genomic_DNA"/>
</dbReference>
<organism evidence="2 3">
    <name type="scientific">Rubus argutus</name>
    <name type="common">Southern blackberry</name>
    <dbReference type="NCBI Taxonomy" id="59490"/>
    <lineage>
        <taxon>Eukaryota</taxon>
        <taxon>Viridiplantae</taxon>
        <taxon>Streptophyta</taxon>
        <taxon>Embryophyta</taxon>
        <taxon>Tracheophyta</taxon>
        <taxon>Spermatophyta</taxon>
        <taxon>Magnoliopsida</taxon>
        <taxon>eudicotyledons</taxon>
        <taxon>Gunneridae</taxon>
        <taxon>Pentapetalae</taxon>
        <taxon>rosids</taxon>
        <taxon>fabids</taxon>
        <taxon>Rosales</taxon>
        <taxon>Rosaceae</taxon>
        <taxon>Rosoideae</taxon>
        <taxon>Rosoideae incertae sedis</taxon>
        <taxon>Rubus</taxon>
    </lineage>
</organism>
<evidence type="ECO:0000313" key="3">
    <source>
        <dbReference type="Proteomes" id="UP001457282"/>
    </source>
</evidence>
<comment type="caution">
    <text evidence="2">The sequence shown here is derived from an EMBL/GenBank/DDBJ whole genome shotgun (WGS) entry which is preliminary data.</text>
</comment>
<dbReference type="PANTHER" id="PTHR48445:SF1">
    <property type="entry name" value="OS02G0782100 PROTEIN"/>
    <property type="match status" value="1"/>
</dbReference>
<dbReference type="AlphaFoldDB" id="A0AAW1YJ49"/>
<protein>
    <recommendedName>
        <fullName evidence="1">RRP12 N-terminal HEAT domain-containing protein</fullName>
    </recommendedName>
</protein>
<dbReference type="Pfam" id="PF25772">
    <property type="entry name" value="HEAT_RRP12_N"/>
    <property type="match status" value="1"/>
</dbReference>
<sequence length="409" mass="45411">MEEPPTVDDDVSIGTSILMQFSDFRREAHHQLRAVIVGISHGIIEQNLSPTPAAYLAATCSSLRLLDVEKPTVIEALLKILSLVIPKVSAAKLMDEIELVSQSLVHVLGWPDSLTESSALSAIKCVSLLLITIGNRIDDWSDSSAATFSGLYGCLMAFVTHYPFQVRLQLWSCLCDVLRSFQGTMLIEPVSEAITALFKKWFPCGEPIAVGSQGRIVAYPGMFVLDTLVECLFLMPTKYKLAILNDFKILLELRFSVTTIRITNCLHKLCVNNPSPDVPPQLLLDLLCSLSYSVYKNESQEHDPIFTARLLKIGVAKVYSSNRQICVMKLPIVFNAFKGIMGQTNDSGEPVEEHHYTAVHSFKRLIHACIDESLIKEGVDQILIDANANIDASKSHISTIYNRTSLCYY</sequence>
<evidence type="ECO:0000259" key="1">
    <source>
        <dbReference type="Pfam" id="PF25772"/>
    </source>
</evidence>
<dbReference type="InterPro" id="IPR057860">
    <property type="entry name" value="HEAT_RRP12_N"/>
</dbReference>
<accession>A0AAW1YJ49</accession>
<gene>
    <name evidence="2" type="ORF">M0R45_004210</name>
</gene>
<feature type="domain" description="RRP12 N-terminal HEAT" evidence="1">
    <location>
        <begin position="3"/>
        <end position="272"/>
    </location>
</feature>
<dbReference type="Proteomes" id="UP001457282">
    <property type="component" value="Unassembled WGS sequence"/>
</dbReference>
<reference evidence="2 3" key="1">
    <citation type="journal article" date="2023" name="G3 (Bethesda)">
        <title>A chromosome-length genome assembly and annotation of blackberry (Rubus argutus, cv. 'Hillquist').</title>
        <authorList>
            <person name="Bruna T."/>
            <person name="Aryal R."/>
            <person name="Dudchenko O."/>
            <person name="Sargent D.J."/>
            <person name="Mead D."/>
            <person name="Buti M."/>
            <person name="Cavallini A."/>
            <person name="Hytonen T."/>
            <person name="Andres J."/>
            <person name="Pham M."/>
            <person name="Weisz D."/>
            <person name="Mascagni F."/>
            <person name="Usai G."/>
            <person name="Natali L."/>
            <person name="Bassil N."/>
            <person name="Fernandez G.E."/>
            <person name="Lomsadze A."/>
            <person name="Armour M."/>
            <person name="Olukolu B."/>
            <person name="Poorten T."/>
            <person name="Britton C."/>
            <person name="Davik J."/>
            <person name="Ashrafi H."/>
            <person name="Aiden E.L."/>
            <person name="Borodovsky M."/>
            <person name="Worthington M."/>
        </authorList>
    </citation>
    <scope>NUCLEOTIDE SEQUENCE [LARGE SCALE GENOMIC DNA]</scope>
    <source>
        <strain evidence="2">PI 553951</strain>
    </source>
</reference>
<name>A0AAW1YJ49_RUBAR</name>
<evidence type="ECO:0000313" key="2">
    <source>
        <dbReference type="EMBL" id="KAK9948643.1"/>
    </source>
</evidence>
<keyword evidence="3" id="KW-1185">Reference proteome</keyword>
<dbReference type="SUPFAM" id="SSF48371">
    <property type="entry name" value="ARM repeat"/>
    <property type="match status" value="1"/>
</dbReference>
<dbReference type="PANTHER" id="PTHR48445">
    <property type="entry name" value="OS02G0782100 PROTEIN"/>
    <property type="match status" value="1"/>
</dbReference>
<proteinExistence type="predicted"/>
<dbReference type="InterPro" id="IPR016024">
    <property type="entry name" value="ARM-type_fold"/>
</dbReference>